<dbReference type="GeneID" id="25319993"/>
<protein>
    <submittedName>
        <fullName evidence="2">Uncharacterized protein</fullName>
    </submittedName>
</protein>
<evidence type="ECO:0000256" key="1">
    <source>
        <dbReference type="SAM" id="Phobius"/>
    </source>
</evidence>
<accession>A0A0F4YJC6</accession>
<keyword evidence="1" id="KW-0812">Transmembrane</keyword>
<keyword evidence="1" id="KW-1133">Transmembrane helix</keyword>
<proteinExistence type="predicted"/>
<organism evidence="2 3">
    <name type="scientific">Rasamsonia emersonii (strain ATCC 16479 / CBS 393.64 / IMI 116815)</name>
    <dbReference type="NCBI Taxonomy" id="1408163"/>
    <lineage>
        <taxon>Eukaryota</taxon>
        <taxon>Fungi</taxon>
        <taxon>Dikarya</taxon>
        <taxon>Ascomycota</taxon>
        <taxon>Pezizomycotina</taxon>
        <taxon>Eurotiomycetes</taxon>
        <taxon>Eurotiomycetidae</taxon>
        <taxon>Eurotiales</taxon>
        <taxon>Trichocomaceae</taxon>
        <taxon>Rasamsonia</taxon>
    </lineage>
</organism>
<keyword evidence="1" id="KW-0472">Membrane</keyword>
<dbReference type="RefSeq" id="XP_013324936.1">
    <property type="nucleotide sequence ID" value="XM_013469482.1"/>
</dbReference>
<evidence type="ECO:0000313" key="2">
    <source>
        <dbReference type="EMBL" id="KKA18324.1"/>
    </source>
</evidence>
<dbReference type="Proteomes" id="UP000053958">
    <property type="component" value="Unassembled WGS sequence"/>
</dbReference>
<dbReference type="AlphaFoldDB" id="A0A0F4YJC6"/>
<reference evidence="2 3" key="1">
    <citation type="submission" date="2015-04" db="EMBL/GenBank/DDBJ databases">
        <authorList>
            <person name="Heijne W.H."/>
            <person name="Fedorova N.D."/>
            <person name="Nierman W.C."/>
            <person name="Vollebregt A.W."/>
            <person name="Zhao Z."/>
            <person name="Wu L."/>
            <person name="Kumar M."/>
            <person name="Stam H."/>
            <person name="van den Berg M.A."/>
            <person name="Pel H.J."/>
        </authorList>
    </citation>
    <scope>NUCLEOTIDE SEQUENCE [LARGE SCALE GENOMIC DNA]</scope>
    <source>
        <strain evidence="2 3">CBS 393.64</strain>
    </source>
</reference>
<feature type="transmembrane region" description="Helical" evidence="1">
    <location>
        <begin position="25"/>
        <end position="44"/>
    </location>
</feature>
<name>A0A0F4YJC6_RASE3</name>
<comment type="caution">
    <text evidence="2">The sequence shown here is derived from an EMBL/GenBank/DDBJ whole genome shotgun (WGS) entry which is preliminary data.</text>
</comment>
<keyword evidence="3" id="KW-1185">Reference proteome</keyword>
<sequence length="112" mass="12210">MNPRSLYSVLIGWKSLLSVPQGLRAIYALGMYFLLLQLICTPYGGSAISAVQQHTYGVSPKQICMQRSNIPAITSTSGRLWGRSGGPSRGLKNLPTPEVRLQYYLGPITPVS</sequence>
<evidence type="ECO:0000313" key="3">
    <source>
        <dbReference type="Proteomes" id="UP000053958"/>
    </source>
</evidence>
<dbReference type="EMBL" id="LASV01000468">
    <property type="protein sequence ID" value="KKA18324.1"/>
    <property type="molecule type" value="Genomic_DNA"/>
</dbReference>
<gene>
    <name evidence="2" type="ORF">T310_7727</name>
</gene>